<organism evidence="2 3">
    <name type="scientific">Actinoplanes derwentensis</name>
    <dbReference type="NCBI Taxonomy" id="113562"/>
    <lineage>
        <taxon>Bacteria</taxon>
        <taxon>Bacillati</taxon>
        <taxon>Actinomycetota</taxon>
        <taxon>Actinomycetes</taxon>
        <taxon>Micromonosporales</taxon>
        <taxon>Micromonosporaceae</taxon>
        <taxon>Actinoplanes</taxon>
    </lineage>
</organism>
<reference evidence="2 3" key="1">
    <citation type="submission" date="2016-10" db="EMBL/GenBank/DDBJ databases">
        <authorList>
            <person name="de Groot N.N."/>
        </authorList>
    </citation>
    <scope>NUCLEOTIDE SEQUENCE [LARGE SCALE GENOMIC DNA]</scope>
    <source>
        <strain evidence="2 3">DSM 43941</strain>
    </source>
</reference>
<dbReference type="InterPro" id="IPR035992">
    <property type="entry name" value="Ricin_B-like_lectins"/>
</dbReference>
<dbReference type="SUPFAM" id="SSF50370">
    <property type="entry name" value="Ricin B-like lectins"/>
    <property type="match status" value="1"/>
</dbReference>
<dbReference type="Proteomes" id="UP000198688">
    <property type="component" value="Chromosome I"/>
</dbReference>
<evidence type="ECO:0000313" key="3">
    <source>
        <dbReference type="Proteomes" id="UP000198688"/>
    </source>
</evidence>
<sequence>MRSRFVKALSMLAAIFTLVAVSATPASAETGYYWASNRAGGCLDFSVQFGFRVFPCNGDQRYQRLDYRRTVANNPDIYQIRGNPGSGRPNTCITADESGAPVRSDACAVNSSQFFTIRYANGWAYFDSVSKPGLCLTKSSTPYNGGNVLRTEPCAGRTEQYWVFTQ</sequence>
<evidence type="ECO:0000256" key="1">
    <source>
        <dbReference type="SAM" id="SignalP"/>
    </source>
</evidence>
<dbReference type="AlphaFoldDB" id="A0A1H1WUE2"/>
<dbReference type="PROSITE" id="PS50231">
    <property type="entry name" value="RICIN_B_LECTIN"/>
    <property type="match status" value="1"/>
</dbReference>
<gene>
    <name evidence="2" type="ORF">SAMN04489716_2238</name>
</gene>
<protein>
    <submittedName>
        <fullName evidence="2">Uncharacterized protein</fullName>
    </submittedName>
</protein>
<feature type="chain" id="PRO_5009264803" evidence="1">
    <location>
        <begin position="29"/>
        <end position="166"/>
    </location>
</feature>
<keyword evidence="3" id="KW-1185">Reference proteome</keyword>
<dbReference type="EMBL" id="LT629758">
    <property type="protein sequence ID" value="SDT00754.1"/>
    <property type="molecule type" value="Genomic_DNA"/>
</dbReference>
<dbReference type="OrthoDB" id="3534750at2"/>
<dbReference type="Gene3D" id="2.80.10.50">
    <property type="match status" value="1"/>
</dbReference>
<dbReference type="RefSeq" id="WP_157751469.1">
    <property type="nucleotide sequence ID" value="NZ_LT629758.1"/>
</dbReference>
<evidence type="ECO:0000313" key="2">
    <source>
        <dbReference type="EMBL" id="SDT00754.1"/>
    </source>
</evidence>
<accession>A0A1H1WUE2</accession>
<name>A0A1H1WUE2_9ACTN</name>
<proteinExistence type="predicted"/>
<feature type="signal peptide" evidence="1">
    <location>
        <begin position="1"/>
        <end position="28"/>
    </location>
</feature>
<keyword evidence="1" id="KW-0732">Signal</keyword>